<evidence type="ECO:0000313" key="2">
    <source>
        <dbReference type="EMBL" id="CAA9224545.1"/>
    </source>
</evidence>
<evidence type="ECO:0000256" key="1">
    <source>
        <dbReference type="SAM" id="MobiDB-lite"/>
    </source>
</evidence>
<dbReference type="Pfam" id="PF13578">
    <property type="entry name" value="Methyltransf_24"/>
    <property type="match status" value="1"/>
</dbReference>
<evidence type="ECO:0008006" key="3">
    <source>
        <dbReference type="Google" id="ProtNLM"/>
    </source>
</evidence>
<feature type="region of interest" description="Disordered" evidence="1">
    <location>
        <begin position="1"/>
        <end position="41"/>
    </location>
</feature>
<dbReference type="SUPFAM" id="SSF53335">
    <property type="entry name" value="S-adenosyl-L-methionine-dependent methyltransferases"/>
    <property type="match status" value="1"/>
</dbReference>
<organism evidence="2">
    <name type="scientific">uncultured Chloroflexia bacterium</name>
    <dbReference type="NCBI Taxonomy" id="1672391"/>
    <lineage>
        <taxon>Bacteria</taxon>
        <taxon>Bacillati</taxon>
        <taxon>Chloroflexota</taxon>
        <taxon>Chloroflexia</taxon>
        <taxon>environmental samples</taxon>
    </lineage>
</organism>
<dbReference type="InterPro" id="IPR029063">
    <property type="entry name" value="SAM-dependent_MTases_sf"/>
</dbReference>
<accession>A0A6J4HH47</accession>
<proteinExistence type="predicted"/>
<protein>
    <recommendedName>
        <fullName evidence="3">Class I SAM-dependent methyltransferase</fullName>
    </recommendedName>
</protein>
<feature type="compositionally biased region" description="Polar residues" evidence="1">
    <location>
        <begin position="22"/>
        <end position="33"/>
    </location>
</feature>
<gene>
    <name evidence="2" type="ORF">AVDCRST_MAG93-600</name>
</gene>
<reference evidence="2" key="1">
    <citation type="submission" date="2020-02" db="EMBL/GenBank/DDBJ databases">
        <authorList>
            <person name="Meier V. D."/>
        </authorList>
    </citation>
    <scope>NUCLEOTIDE SEQUENCE</scope>
    <source>
        <strain evidence="2">AVDCRST_MAG93</strain>
    </source>
</reference>
<dbReference type="AlphaFoldDB" id="A0A6J4HH47"/>
<dbReference type="EMBL" id="CADCTR010000195">
    <property type="protein sequence ID" value="CAA9224545.1"/>
    <property type="molecule type" value="Genomic_DNA"/>
</dbReference>
<dbReference type="Gene3D" id="3.40.50.150">
    <property type="entry name" value="Vaccinia Virus protein VP39"/>
    <property type="match status" value="1"/>
</dbReference>
<sequence length="258" mass="30221">MKQFFGRLSNPVKPPTSREEPNQTSLQLEQAQRQNRKLEQQLEQARRRNKKIRQKLDDTKQQLKQAKKAKLQLEGVIRDSILRRMLKGSVCAEIGVHEGSFSREILDVVQPARLHLIDPWKHEEDDRYHQSWYGGLGSEGQAIMDQRYLAVREQFDQEIRAGQVQVHRSYSDAASEEFADSYFDWIYIDGNHLYEFVKKDLKLYYPKVKTDGYITGDDYGAQNWWENGVQKAVDEFVSQRPELTLEVSGRQFVIKKSV</sequence>
<name>A0A6J4HH47_9CHLR</name>